<dbReference type="InterPro" id="IPR045130">
    <property type="entry name" value="OFUT2-like"/>
</dbReference>
<evidence type="ECO:0000256" key="6">
    <source>
        <dbReference type="ARBA" id="ARBA00023277"/>
    </source>
</evidence>
<dbReference type="PANTHER" id="PTHR13398">
    <property type="entry name" value="GDP-FUCOSE PROTEIN O-FUCOSYLTRANSFERASE 2"/>
    <property type="match status" value="1"/>
</dbReference>
<keyword evidence="6" id="KW-0119">Carbohydrate metabolism</keyword>
<comment type="pathway">
    <text evidence="2">Protein modification; protein glycosylation.</text>
</comment>
<evidence type="ECO:0000256" key="9">
    <source>
        <dbReference type="SAM" id="Phobius"/>
    </source>
</evidence>
<dbReference type="Pfam" id="PF10250">
    <property type="entry name" value="O-FucT"/>
    <property type="match status" value="1"/>
</dbReference>
<dbReference type="Proteomes" id="UP001362999">
    <property type="component" value="Unassembled WGS sequence"/>
</dbReference>
<evidence type="ECO:0000256" key="4">
    <source>
        <dbReference type="ARBA" id="ARBA00022824"/>
    </source>
</evidence>
<evidence type="ECO:0000256" key="8">
    <source>
        <dbReference type="ARBA" id="ARBA00026232"/>
    </source>
</evidence>
<dbReference type="Gene3D" id="3.40.50.11350">
    <property type="match status" value="1"/>
</dbReference>
<dbReference type="EMBL" id="JAWWNJ010000024">
    <property type="protein sequence ID" value="KAK7031508.1"/>
    <property type="molecule type" value="Genomic_DNA"/>
</dbReference>
<feature type="transmembrane region" description="Helical" evidence="9">
    <location>
        <begin position="12"/>
        <end position="31"/>
    </location>
</feature>
<keyword evidence="9" id="KW-0472">Membrane</keyword>
<organism evidence="10 11">
    <name type="scientific">Favolaschia claudopus</name>
    <dbReference type="NCBI Taxonomy" id="2862362"/>
    <lineage>
        <taxon>Eukaryota</taxon>
        <taxon>Fungi</taxon>
        <taxon>Dikarya</taxon>
        <taxon>Basidiomycota</taxon>
        <taxon>Agaricomycotina</taxon>
        <taxon>Agaricomycetes</taxon>
        <taxon>Agaricomycetidae</taxon>
        <taxon>Agaricales</taxon>
        <taxon>Marasmiineae</taxon>
        <taxon>Mycenaceae</taxon>
        <taxon>Favolaschia</taxon>
    </lineage>
</organism>
<dbReference type="InterPro" id="IPR019378">
    <property type="entry name" value="GDP-Fuc_O-FucTrfase"/>
</dbReference>
<evidence type="ECO:0000256" key="3">
    <source>
        <dbReference type="ARBA" id="ARBA00022679"/>
    </source>
</evidence>
<evidence type="ECO:0000256" key="5">
    <source>
        <dbReference type="ARBA" id="ARBA00023253"/>
    </source>
</evidence>
<accession>A0AAW0BYI5</accession>
<evidence type="ECO:0000256" key="1">
    <source>
        <dbReference type="ARBA" id="ARBA00004240"/>
    </source>
</evidence>
<keyword evidence="4" id="KW-0256">Endoplasmic reticulum</keyword>
<reference evidence="10 11" key="1">
    <citation type="journal article" date="2024" name="J Genomics">
        <title>Draft genome sequencing and assembly of Favolaschia claudopus CIRM-BRFM 2984 isolated from oak limbs.</title>
        <authorList>
            <person name="Navarro D."/>
            <person name="Drula E."/>
            <person name="Chaduli D."/>
            <person name="Cazenave R."/>
            <person name="Ahrendt S."/>
            <person name="Wang J."/>
            <person name="Lipzen A."/>
            <person name="Daum C."/>
            <person name="Barry K."/>
            <person name="Grigoriev I.V."/>
            <person name="Favel A."/>
            <person name="Rosso M.N."/>
            <person name="Martin F."/>
        </authorList>
    </citation>
    <scope>NUCLEOTIDE SEQUENCE [LARGE SCALE GENOMIC DNA]</scope>
    <source>
        <strain evidence="10 11">CIRM-BRFM 2984</strain>
    </source>
</reference>
<dbReference type="GO" id="GO:0005783">
    <property type="term" value="C:endoplasmic reticulum"/>
    <property type="evidence" value="ECO:0007669"/>
    <property type="project" value="UniProtKB-SubCell"/>
</dbReference>
<keyword evidence="9" id="KW-1133">Transmembrane helix</keyword>
<evidence type="ECO:0000313" key="10">
    <source>
        <dbReference type="EMBL" id="KAK7031508.1"/>
    </source>
</evidence>
<gene>
    <name evidence="10" type="ORF">R3P38DRAFT_3265544</name>
</gene>
<protein>
    <recommendedName>
        <fullName evidence="8">GDP-fucose protein O-fucosyltransferase 2</fullName>
    </recommendedName>
</protein>
<keyword evidence="11" id="KW-1185">Reference proteome</keyword>
<evidence type="ECO:0000313" key="11">
    <source>
        <dbReference type="Proteomes" id="UP001362999"/>
    </source>
</evidence>
<evidence type="ECO:0000256" key="7">
    <source>
        <dbReference type="ARBA" id="ARBA00025803"/>
    </source>
</evidence>
<sequence>MLAVGRPFQFVLVSLGISSMLATLILLCGGFRKDSFEPSALPKVQIFDPKAQSKNSAMDATTVTTTVYIEPTRISYDDQLLLVKETATPSCKENLQPDVNYITGWPQFGWNNQVIGMMNLLYLALIMERVPIIPPFEPFKNSHVDASASVNFSKLFDLPRLKQELGIPILEWWQVKDFEQSSVVDQLGCWSLERGAWHASWVTPQPTHLKLDISYSVAPSWIKRVRENYTDMHSTFWGLAKLGFDDTRPTNLTTIPSPVNQISLIPDDSFLCFDNLYFVCAHEGLEINERAVSPAWRFIGRYMHYTPRMREIADRYIRKTFNIEPSAPSPPYIAVHARRTNYNFANSCGEVDECLPPLSAFVRRVEDIKAELAVKGVEVKNVVMTSDESDSSWWGEVYRLGWTQLDHSGTAQDYGPWYPTFIDSVVLAGGVGLVGTDISTMSFLAKRRVIEWNGGVAKIVLWGHAGADDH</sequence>
<evidence type="ECO:0000256" key="2">
    <source>
        <dbReference type="ARBA" id="ARBA00004922"/>
    </source>
</evidence>
<keyword evidence="3" id="KW-0808">Transferase</keyword>
<dbReference type="CDD" id="cd11296">
    <property type="entry name" value="O-FucT_like"/>
    <property type="match status" value="1"/>
</dbReference>
<name>A0AAW0BYI5_9AGAR</name>
<dbReference type="GO" id="GO:0006004">
    <property type="term" value="P:fucose metabolic process"/>
    <property type="evidence" value="ECO:0007669"/>
    <property type="project" value="UniProtKB-KW"/>
</dbReference>
<proteinExistence type="inferred from homology"/>
<comment type="similarity">
    <text evidence="7">Belongs to the glycosyltransferase 68 family.</text>
</comment>
<dbReference type="GO" id="GO:0046922">
    <property type="term" value="F:peptide-O-fucosyltransferase activity"/>
    <property type="evidence" value="ECO:0007669"/>
    <property type="project" value="InterPro"/>
</dbReference>
<dbReference type="AlphaFoldDB" id="A0AAW0BYI5"/>
<dbReference type="PANTHER" id="PTHR13398:SF0">
    <property type="entry name" value="GDP-FUCOSE PROTEIN O-FUCOSYLTRANSFERASE 2"/>
    <property type="match status" value="1"/>
</dbReference>
<comment type="subcellular location">
    <subcellularLocation>
        <location evidence="1">Endoplasmic reticulum</location>
    </subcellularLocation>
</comment>
<keyword evidence="5" id="KW-0294">Fucose metabolism</keyword>
<keyword evidence="9" id="KW-0812">Transmembrane</keyword>
<comment type="caution">
    <text evidence="10">The sequence shown here is derived from an EMBL/GenBank/DDBJ whole genome shotgun (WGS) entry which is preliminary data.</text>
</comment>